<dbReference type="CDD" id="cd11362">
    <property type="entry name" value="RNase_PH_bact"/>
    <property type="match status" value="1"/>
</dbReference>
<dbReference type="InterPro" id="IPR027408">
    <property type="entry name" value="PNPase/RNase_PH_dom_sf"/>
</dbReference>
<feature type="domain" description="Exoribonuclease phosphorolytic" evidence="8">
    <location>
        <begin position="11"/>
        <end position="141"/>
    </location>
</feature>
<dbReference type="GO" id="GO:0031125">
    <property type="term" value="P:rRNA 3'-end processing"/>
    <property type="evidence" value="ECO:0007669"/>
    <property type="project" value="UniProtKB-ARBA"/>
</dbReference>
<evidence type="ECO:0000313" key="10">
    <source>
        <dbReference type="EMBL" id="GFP22677.1"/>
    </source>
</evidence>
<dbReference type="GO" id="GO:0000049">
    <property type="term" value="F:tRNA binding"/>
    <property type="evidence" value="ECO:0007669"/>
    <property type="project" value="UniProtKB-UniRule"/>
</dbReference>
<dbReference type="AlphaFoldDB" id="A0A6V8P602"/>
<dbReference type="InterPro" id="IPR002381">
    <property type="entry name" value="RNase_PH_bac-type"/>
</dbReference>
<evidence type="ECO:0000256" key="6">
    <source>
        <dbReference type="ARBA" id="ARBA00022884"/>
    </source>
</evidence>
<comment type="caution">
    <text evidence="11">The sequence shown here is derived from an EMBL/GenBank/DDBJ whole genome shotgun (WGS) entry which is preliminary data.</text>
</comment>
<dbReference type="EMBL" id="BLRY01000108">
    <property type="protein sequence ID" value="GFP28072.1"/>
    <property type="molecule type" value="Genomic_DNA"/>
</dbReference>
<evidence type="ECO:0000256" key="1">
    <source>
        <dbReference type="ARBA" id="ARBA00006678"/>
    </source>
</evidence>
<dbReference type="GO" id="GO:0008033">
    <property type="term" value="P:tRNA processing"/>
    <property type="evidence" value="ECO:0007669"/>
    <property type="project" value="UniProtKB-UniRule"/>
</dbReference>
<dbReference type="EC" id="2.7.7.56" evidence="7"/>
<dbReference type="InterPro" id="IPR018336">
    <property type="entry name" value="RNase_PH_CS"/>
</dbReference>
<dbReference type="PANTHER" id="PTHR11953">
    <property type="entry name" value="EXOSOME COMPLEX COMPONENT"/>
    <property type="match status" value="1"/>
</dbReference>
<reference evidence="13 14" key="1">
    <citation type="journal article" date="2020" name="Front. Microbiol.">
        <title>Single-cell genomics of novel Actinobacteria with the Wood-Ljungdahl pathway discovered in a serpentinizing system.</title>
        <authorList>
            <person name="Merino N."/>
            <person name="Kawai M."/>
            <person name="Boyd E.S."/>
            <person name="Colman D.R."/>
            <person name="McGlynn S.E."/>
            <person name="Nealson K.H."/>
            <person name="Kurokawa K."/>
            <person name="Hongoh Y."/>
        </authorList>
    </citation>
    <scope>NUCLEOTIDE SEQUENCE [LARGE SCALE GENOMIC DNA]</scope>
    <source>
        <strain evidence="10 14">S09_30</strain>
        <strain evidence="11 15">S33</strain>
        <strain evidence="12 13">S47</strain>
    </source>
</reference>
<organism evidence="11 15">
    <name type="scientific">Candidatus Hakubella thermalkaliphila</name>
    <dbReference type="NCBI Taxonomy" id="2754717"/>
    <lineage>
        <taxon>Bacteria</taxon>
        <taxon>Bacillati</taxon>
        <taxon>Actinomycetota</taxon>
        <taxon>Actinomycetota incertae sedis</taxon>
        <taxon>Candidatus Hakubellales</taxon>
        <taxon>Candidatus Hakubellaceae</taxon>
        <taxon>Candidatus Hakubella</taxon>
    </lineage>
</organism>
<dbReference type="PANTHER" id="PTHR11953:SF0">
    <property type="entry name" value="EXOSOME COMPLEX COMPONENT RRP41"/>
    <property type="match status" value="1"/>
</dbReference>
<keyword evidence="2 7" id="KW-0698">rRNA processing</keyword>
<dbReference type="EMBL" id="BLSD01000135">
    <property type="protein sequence ID" value="GFP40067.1"/>
    <property type="molecule type" value="Genomic_DNA"/>
</dbReference>
<dbReference type="GO" id="GO:0000175">
    <property type="term" value="F:3'-5'-RNA exonuclease activity"/>
    <property type="evidence" value="ECO:0007669"/>
    <property type="project" value="UniProtKB-UniRule"/>
</dbReference>
<evidence type="ECO:0000256" key="3">
    <source>
        <dbReference type="ARBA" id="ARBA00022555"/>
    </source>
</evidence>
<keyword evidence="4 7" id="KW-0819">tRNA processing</keyword>
<evidence type="ECO:0000259" key="8">
    <source>
        <dbReference type="Pfam" id="PF01138"/>
    </source>
</evidence>
<feature type="binding site" evidence="7">
    <location>
        <position position="89"/>
    </location>
    <ligand>
        <name>phosphate</name>
        <dbReference type="ChEBI" id="CHEBI:43474"/>
        <note>substrate</note>
    </ligand>
</feature>
<gene>
    <name evidence="7" type="primary">rph</name>
    <name evidence="10" type="ORF">HKBW3S09_00145</name>
    <name evidence="11" type="ORF">HKBW3S33_01489</name>
    <name evidence="12" type="ORF">HKBW3S47_01764</name>
</gene>
<evidence type="ECO:0000313" key="15">
    <source>
        <dbReference type="Proteomes" id="UP000591948"/>
    </source>
</evidence>
<comment type="similarity">
    <text evidence="1 7">Belongs to the RNase PH family.</text>
</comment>
<evidence type="ECO:0000313" key="13">
    <source>
        <dbReference type="Proteomes" id="UP000569018"/>
    </source>
</evidence>
<dbReference type="GO" id="GO:0016075">
    <property type="term" value="P:rRNA catabolic process"/>
    <property type="evidence" value="ECO:0007669"/>
    <property type="project" value="UniProtKB-UniRule"/>
</dbReference>
<sequence>MVRIDGRKPNQMREVRITRNYIPYAEGSAMIEVGKTRVICAASVEPKVPLFIKEQGLAGGWISAEYSLLPRATHTRIIRDSVKGRISGRSHEIQRIIGRSMRAVVDLNLLNNMTIWIDCDVIVADGGTRAASITGSYIALFECVNKLMNERKITEYPIRDYVAATSVGQVKEEVLLDLCFEEDKCAEVDLNVVMTSSLDIIEIQGTAEGKPFSIGRLSQMLDLAAEGISHLIGIQRAALGESLIKKK</sequence>
<feature type="domain" description="Exoribonuclease phosphorolytic" evidence="9">
    <location>
        <begin position="160"/>
        <end position="226"/>
    </location>
</feature>
<dbReference type="Gene3D" id="3.30.230.70">
    <property type="entry name" value="GHMP Kinase, N-terminal domain"/>
    <property type="match status" value="1"/>
</dbReference>
<evidence type="ECO:0000256" key="2">
    <source>
        <dbReference type="ARBA" id="ARBA00022552"/>
    </source>
</evidence>
<dbReference type="Proteomes" id="UP000591948">
    <property type="component" value="Unassembled WGS sequence"/>
</dbReference>
<dbReference type="GO" id="GO:0009022">
    <property type="term" value="F:tRNA nucleotidyltransferase activity"/>
    <property type="evidence" value="ECO:0007669"/>
    <property type="project" value="UniProtKB-UniRule"/>
</dbReference>
<dbReference type="Pfam" id="PF03725">
    <property type="entry name" value="RNase_PH_C"/>
    <property type="match status" value="1"/>
</dbReference>
<dbReference type="SUPFAM" id="SSF54211">
    <property type="entry name" value="Ribosomal protein S5 domain 2-like"/>
    <property type="match status" value="1"/>
</dbReference>
<comment type="catalytic activity">
    <reaction evidence="7">
        <text>tRNA(n+1) + phosphate = tRNA(n) + a ribonucleoside 5'-diphosphate</text>
        <dbReference type="Rhea" id="RHEA:10628"/>
        <dbReference type="Rhea" id="RHEA-COMP:17343"/>
        <dbReference type="Rhea" id="RHEA-COMP:17344"/>
        <dbReference type="ChEBI" id="CHEBI:43474"/>
        <dbReference type="ChEBI" id="CHEBI:57930"/>
        <dbReference type="ChEBI" id="CHEBI:173114"/>
        <dbReference type="EC" id="2.7.7.56"/>
    </reaction>
</comment>
<dbReference type="InterPro" id="IPR050080">
    <property type="entry name" value="RNase_PH"/>
</dbReference>
<accession>A0A6V8P602</accession>
<evidence type="ECO:0000256" key="4">
    <source>
        <dbReference type="ARBA" id="ARBA00022694"/>
    </source>
</evidence>
<dbReference type="NCBIfam" id="TIGR01966">
    <property type="entry name" value="RNasePH"/>
    <property type="match status" value="1"/>
</dbReference>
<dbReference type="Proteomes" id="UP000585609">
    <property type="component" value="Unassembled WGS sequence"/>
</dbReference>
<keyword evidence="5 7" id="KW-0548">Nucleotidyltransferase</keyword>
<dbReference type="EMBL" id="BLRW01000009">
    <property type="protein sequence ID" value="GFP22677.1"/>
    <property type="molecule type" value="Genomic_DNA"/>
</dbReference>
<keyword evidence="3 7" id="KW-0820">tRNA-binding</keyword>
<dbReference type="Pfam" id="PF01138">
    <property type="entry name" value="RNase_PH"/>
    <property type="match status" value="1"/>
</dbReference>
<dbReference type="InterPro" id="IPR015847">
    <property type="entry name" value="ExoRNase_PH_dom2"/>
</dbReference>
<evidence type="ECO:0000259" key="9">
    <source>
        <dbReference type="Pfam" id="PF03725"/>
    </source>
</evidence>
<dbReference type="HAMAP" id="MF_00564">
    <property type="entry name" value="RNase_PH"/>
    <property type="match status" value="1"/>
</dbReference>
<evidence type="ECO:0000313" key="14">
    <source>
        <dbReference type="Proteomes" id="UP000585609"/>
    </source>
</evidence>
<keyword evidence="15" id="KW-1185">Reference proteome</keyword>
<evidence type="ECO:0000256" key="5">
    <source>
        <dbReference type="ARBA" id="ARBA00022695"/>
    </source>
</evidence>
<dbReference type="InterPro" id="IPR036345">
    <property type="entry name" value="ExoRNase_PH_dom2_sf"/>
</dbReference>
<dbReference type="InterPro" id="IPR001247">
    <property type="entry name" value="ExoRNase_PH_dom1"/>
</dbReference>
<dbReference type="RefSeq" id="WP_176233624.1">
    <property type="nucleotide sequence ID" value="NZ_BLRY01000108.1"/>
</dbReference>
<dbReference type="InterPro" id="IPR020568">
    <property type="entry name" value="Ribosomal_Su5_D2-typ_SF"/>
</dbReference>
<dbReference type="PROSITE" id="PS01277">
    <property type="entry name" value="RIBONUCLEASE_PH"/>
    <property type="match status" value="1"/>
</dbReference>
<dbReference type="Proteomes" id="UP000569018">
    <property type="component" value="Unassembled WGS sequence"/>
</dbReference>
<evidence type="ECO:0000313" key="12">
    <source>
        <dbReference type="EMBL" id="GFP40067.1"/>
    </source>
</evidence>
<keyword evidence="7" id="KW-0808">Transferase</keyword>
<comment type="function">
    <text evidence="7">Phosphorolytic 3'-5' exoribonuclease that plays an important role in tRNA 3'-end maturation. Removes nucleotide residues following the 3'-CCA terminus of tRNAs; can also add nucleotides to the ends of RNA molecules by using nucleoside diphosphates as substrates, but this may not be physiologically important. Probably plays a role in initiation of 16S rRNA degradation (leading to ribosome degradation) during starvation.</text>
</comment>
<dbReference type="FunFam" id="3.30.230.70:FF:000003">
    <property type="entry name" value="Ribonuclease PH"/>
    <property type="match status" value="1"/>
</dbReference>
<protein>
    <recommendedName>
        <fullName evidence="7">Ribonuclease PH</fullName>
        <shortName evidence="7">RNase PH</shortName>
        <ecNumber evidence="7">2.7.7.56</ecNumber>
    </recommendedName>
    <alternativeName>
        <fullName evidence="7">tRNA nucleotidyltransferase</fullName>
    </alternativeName>
</protein>
<evidence type="ECO:0000256" key="7">
    <source>
        <dbReference type="HAMAP-Rule" id="MF_00564"/>
    </source>
</evidence>
<feature type="binding site" evidence="7">
    <location>
        <begin position="127"/>
        <end position="129"/>
    </location>
    <ligand>
        <name>phosphate</name>
        <dbReference type="ChEBI" id="CHEBI:43474"/>
        <note>substrate</note>
    </ligand>
</feature>
<name>A0A6V8P602_9ACTN</name>
<comment type="subunit">
    <text evidence="7">Homohexameric ring arranged as a trimer of dimers.</text>
</comment>
<proteinExistence type="inferred from homology"/>
<evidence type="ECO:0000313" key="11">
    <source>
        <dbReference type="EMBL" id="GFP28072.1"/>
    </source>
</evidence>
<keyword evidence="6" id="KW-0694">RNA-binding</keyword>
<dbReference type="SUPFAM" id="SSF55666">
    <property type="entry name" value="Ribonuclease PH domain 2-like"/>
    <property type="match status" value="1"/>
</dbReference>